<protein>
    <recommendedName>
        <fullName evidence="3">CRISPR type III-associated protein domain-containing protein</fullName>
    </recommendedName>
</protein>
<dbReference type="AlphaFoldDB" id="A0A7C4QPM7"/>
<dbReference type="Pfam" id="PF03787">
    <property type="entry name" value="RAMPs"/>
    <property type="match status" value="1"/>
</dbReference>
<feature type="domain" description="CRISPR type III-associated protein" evidence="3">
    <location>
        <begin position="16"/>
        <end position="211"/>
    </location>
</feature>
<feature type="region of interest" description="Disordered" evidence="2">
    <location>
        <begin position="604"/>
        <end position="635"/>
    </location>
</feature>
<name>A0A7C4QPM7_9PLAN</name>
<sequence length="794" mass="89506">MSRNWPLPERFRIRLSMQSDWHVGSGMGRPGNIDRLIARDADGLPFVPAKTLKGIWRDACERLCRGLDDGRLGEWSRLVDRLFGSQPALADQDATGRHMNPANAPLESAVQIRSALISSPLREQLVRADVRLRQALTFVKPGVKIDRRSGSAQTDFLRFEEMGRRGTVLEAECRLMVDDSVRELASALLIASAKLVERLGGKRRRGAGRCRLEILDADTEKAIQWLSDHEQAPNWSPAKHNDTLSDTRHVAQQADPWICVPLVLQLQGPLAVLYRTTGNVVETLDFLPGSYLLSHVTRMLPPLRAGVAAGNVVLLPAYPEVDGERGQPVPLAWFAPKGLEKPLQGENRERVVNRLLQAEPADGTQLKQMREGYISTRPTTDYKPPIIVRTHNTVEDQSQRPTEKVGGVYTYEAIAPRDKDQPVVLRSELRIRKSLADQLEVNWLEKLNGEVSLGRSKKDDYGAVRLEVGSPSEWRSQTQAESQELFVWLVSDTLLRNQRLRPEPTAACLGAELSRWLGVTLTPRHSSDGRLDELVRLRRLDTWHVGWGLPRPSLVALQAGSCLVFQVEGMIDPATLARLEASGIGERTAEGYGQVRFNHPLLTQAPKDWPASNSKDSNSTKQVGSQRTQAMDETSHSFARRIETECWKQEIRRACLKFAAYANKRTELLGWEAEGEQSKPPMSQLGGLRGQLMVMQKAEQRQQVIDWLDHLANNKRRAEKWPSISKVKDFIQSDTRIWEIIKTDDWPTLTANAQVELRRELWALAVRTFFDACIRAHKRDLEKQQNREEAARGA</sequence>
<comment type="caution">
    <text evidence="4">The sequence shown here is derived from an EMBL/GenBank/DDBJ whole genome shotgun (WGS) entry which is preliminary data.</text>
</comment>
<dbReference type="EMBL" id="DSVQ01000016">
    <property type="protein sequence ID" value="HGT40100.1"/>
    <property type="molecule type" value="Genomic_DNA"/>
</dbReference>
<feature type="compositionally biased region" description="Polar residues" evidence="2">
    <location>
        <begin position="611"/>
        <end position="632"/>
    </location>
</feature>
<gene>
    <name evidence="4" type="ORF">ENS64_12685</name>
</gene>
<dbReference type="PANTHER" id="PTHR35579:SF3">
    <property type="entry name" value="CRISPR SYSTEM CMS ENDORIBONUCLEASE CSM3"/>
    <property type="match status" value="1"/>
</dbReference>
<evidence type="ECO:0000256" key="1">
    <source>
        <dbReference type="ARBA" id="ARBA00023118"/>
    </source>
</evidence>
<reference evidence="4" key="1">
    <citation type="journal article" date="2020" name="mSystems">
        <title>Genome- and Community-Level Interaction Insights into Carbon Utilization and Element Cycling Functions of Hydrothermarchaeota in Hydrothermal Sediment.</title>
        <authorList>
            <person name="Zhou Z."/>
            <person name="Liu Y."/>
            <person name="Xu W."/>
            <person name="Pan J."/>
            <person name="Luo Z.H."/>
            <person name="Li M."/>
        </authorList>
    </citation>
    <scope>NUCLEOTIDE SEQUENCE [LARGE SCALE GENOMIC DNA]</scope>
    <source>
        <strain evidence="4">SpSt-508</strain>
    </source>
</reference>
<accession>A0A7C4QPM7</accession>
<dbReference type="GO" id="GO:0051607">
    <property type="term" value="P:defense response to virus"/>
    <property type="evidence" value="ECO:0007669"/>
    <property type="project" value="UniProtKB-KW"/>
</dbReference>
<dbReference type="InterPro" id="IPR052216">
    <property type="entry name" value="CRISPR_Csm3_endoribonuclease"/>
</dbReference>
<dbReference type="CDD" id="cd09726">
    <property type="entry name" value="RAMP_I_III"/>
    <property type="match status" value="1"/>
</dbReference>
<dbReference type="InterPro" id="IPR005537">
    <property type="entry name" value="RAMP_III_fam"/>
</dbReference>
<proteinExistence type="predicted"/>
<dbReference type="PANTHER" id="PTHR35579">
    <property type="entry name" value="CRISPR SYSTEM CMS ENDORIBONUCLEASE CSM3"/>
    <property type="match status" value="1"/>
</dbReference>
<evidence type="ECO:0000259" key="3">
    <source>
        <dbReference type="Pfam" id="PF03787"/>
    </source>
</evidence>
<evidence type="ECO:0000256" key="2">
    <source>
        <dbReference type="SAM" id="MobiDB-lite"/>
    </source>
</evidence>
<organism evidence="4">
    <name type="scientific">Schlesneria paludicola</name>
    <dbReference type="NCBI Taxonomy" id="360056"/>
    <lineage>
        <taxon>Bacteria</taxon>
        <taxon>Pseudomonadati</taxon>
        <taxon>Planctomycetota</taxon>
        <taxon>Planctomycetia</taxon>
        <taxon>Planctomycetales</taxon>
        <taxon>Planctomycetaceae</taxon>
        <taxon>Schlesneria</taxon>
    </lineage>
</organism>
<evidence type="ECO:0000313" key="4">
    <source>
        <dbReference type="EMBL" id="HGT40100.1"/>
    </source>
</evidence>
<keyword evidence="1" id="KW-0051">Antiviral defense</keyword>